<keyword evidence="3 6" id="KW-0812">Transmembrane</keyword>
<feature type="domain" description="Polysaccharide chain length determinant N-terminal" evidence="7">
    <location>
        <begin position="10"/>
        <end position="97"/>
    </location>
</feature>
<dbReference type="InterPro" id="IPR050445">
    <property type="entry name" value="Bact_polysacc_biosynth/exp"/>
</dbReference>
<keyword evidence="9" id="KW-1185">Reference proteome</keyword>
<protein>
    <submittedName>
        <fullName evidence="8">Chain length determinant protein WzzB</fullName>
    </submittedName>
</protein>
<keyword evidence="5 6" id="KW-0472">Membrane</keyword>
<keyword evidence="4 6" id="KW-1133">Transmembrane helix</keyword>
<keyword evidence="2" id="KW-1003">Cell membrane</keyword>
<dbReference type="AlphaFoldDB" id="A0A078KWG2"/>
<gene>
    <name evidence="8" type="ORF">BN59_03119</name>
</gene>
<organism evidence="8 9">
    <name type="scientific">Legionella massiliensis</name>
    <dbReference type="NCBI Taxonomy" id="1034943"/>
    <lineage>
        <taxon>Bacteria</taxon>
        <taxon>Pseudomonadati</taxon>
        <taxon>Pseudomonadota</taxon>
        <taxon>Gammaproteobacteria</taxon>
        <taxon>Legionellales</taxon>
        <taxon>Legionellaceae</taxon>
        <taxon>Legionella</taxon>
    </lineage>
</organism>
<dbReference type="EMBL" id="CCSB01000004">
    <property type="protein sequence ID" value="CDZ78805.1"/>
    <property type="molecule type" value="Genomic_DNA"/>
</dbReference>
<dbReference type="InterPro" id="IPR003856">
    <property type="entry name" value="LPS_length_determ_N"/>
</dbReference>
<evidence type="ECO:0000256" key="3">
    <source>
        <dbReference type="ARBA" id="ARBA00022692"/>
    </source>
</evidence>
<dbReference type="GO" id="GO:0005886">
    <property type="term" value="C:plasma membrane"/>
    <property type="evidence" value="ECO:0007669"/>
    <property type="project" value="UniProtKB-SubCell"/>
</dbReference>
<sequence length="353" mass="39693">MGSEGRQLTDEMNLIEFLRTLWQQKRLILLTTILCLGLGLSYILLSKPVYEATGHLSPPTIGDLSAINQGRSASKKALLMAYEPQNVYEVFSRVLQADSTKRLFFESAVLPAEQIKESTSSEAKLWASFSSSLTVKAVNALILSDKFKPADYIVSYRGTSPKQDADFVQGYIEFAREKAVDEFWLELNQQRDSLLERLQAKINSIRNVANNQRLDRIEQLQEAVKVAQAVDMNHAANGLITDASVINNPSMMYLRGTKALQAEIDNLSSRKSSDAFVAKSLKLRETQGLYDFYKNIVFNKGDLRMFRMDSEVMVPDFRVAPRKKLILLLSIFAGIFLGVSLAILRKPLALIVR</sequence>
<evidence type="ECO:0000256" key="4">
    <source>
        <dbReference type="ARBA" id="ARBA00022989"/>
    </source>
</evidence>
<evidence type="ECO:0000256" key="6">
    <source>
        <dbReference type="SAM" id="Phobius"/>
    </source>
</evidence>
<dbReference type="eggNOG" id="COG3765">
    <property type="taxonomic scope" value="Bacteria"/>
</dbReference>
<evidence type="ECO:0000256" key="2">
    <source>
        <dbReference type="ARBA" id="ARBA00022475"/>
    </source>
</evidence>
<dbReference type="GO" id="GO:0004713">
    <property type="term" value="F:protein tyrosine kinase activity"/>
    <property type="evidence" value="ECO:0007669"/>
    <property type="project" value="TreeGrafter"/>
</dbReference>
<proteinExistence type="predicted"/>
<dbReference type="Gene3D" id="3.30.1890.10">
    <property type="entry name" value="FepE-like"/>
    <property type="match status" value="1"/>
</dbReference>
<evidence type="ECO:0000313" key="8">
    <source>
        <dbReference type="EMBL" id="CDZ78805.1"/>
    </source>
</evidence>
<dbReference type="OrthoDB" id="8113255at2"/>
<reference evidence="8 9" key="1">
    <citation type="submission" date="2014-06" db="EMBL/GenBank/DDBJ databases">
        <authorList>
            <person name="Urmite Genomes Urmite Genomes"/>
        </authorList>
    </citation>
    <scope>NUCLEOTIDE SEQUENCE [LARGE SCALE GENOMIC DNA]</scope>
</reference>
<name>A0A078KWG2_9GAMM</name>
<dbReference type="SUPFAM" id="SSF160355">
    <property type="entry name" value="Bacterial polysaccharide co-polymerase-like"/>
    <property type="match status" value="1"/>
</dbReference>
<dbReference type="Proteomes" id="UP000044071">
    <property type="component" value="Unassembled WGS sequence"/>
</dbReference>
<evidence type="ECO:0000256" key="1">
    <source>
        <dbReference type="ARBA" id="ARBA00004651"/>
    </source>
</evidence>
<feature type="transmembrane region" description="Helical" evidence="6">
    <location>
        <begin position="27"/>
        <end position="45"/>
    </location>
</feature>
<evidence type="ECO:0000259" key="7">
    <source>
        <dbReference type="Pfam" id="PF02706"/>
    </source>
</evidence>
<dbReference type="RefSeq" id="WP_044011991.1">
    <property type="nucleotide sequence ID" value="NZ_CCVW01000004.1"/>
</dbReference>
<dbReference type="PANTHER" id="PTHR32309">
    <property type="entry name" value="TYROSINE-PROTEIN KINASE"/>
    <property type="match status" value="1"/>
</dbReference>
<dbReference type="Pfam" id="PF02706">
    <property type="entry name" value="Wzz"/>
    <property type="match status" value="1"/>
</dbReference>
<dbReference type="STRING" id="1034943.BN59_03119"/>
<feature type="transmembrane region" description="Helical" evidence="6">
    <location>
        <begin position="325"/>
        <end position="344"/>
    </location>
</feature>
<comment type="subcellular location">
    <subcellularLocation>
        <location evidence="1">Cell membrane</location>
        <topology evidence="1">Multi-pass membrane protein</topology>
    </subcellularLocation>
</comment>
<accession>A0A078KWG2</accession>
<evidence type="ECO:0000256" key="5">
    <source>
        <dbReference type="ARBA" id="ARBA00023136"/>
    </source>
</evidence>
<evidence type="ECO:0000313" key="9">
    <source>
        <dbReference type="Proteomes" id="UP000044071"/>
    </source>
</evidence>
<dbReference type="PANTHER" id="PTHR32309:SF13">
    <property type="entry name" value="FERRIC ENTEROBACTIN TRANSPORT PROTEIN FEPE"/>
    <property type="match status" value="1"/>
</dbReference>